<feature type="transmembrane region" description="Helical" evidence="8">
    <location>
        <begin position="228"/>
        <end position="258"/>
    </location>
</feature>
<dbReference type="PIRSF" id="PIRSF002746">
    <property type="entry name" value="Gluconate_transporter"/>
    <property type="match status" value="1"/>
</dbReference>
<comment type="subcellular location">
    <subcellularLocation>
        <location evidence="1">Cell membrane</location>
        <topology evidence="1">Multi-pass membrane protein</topology>
    </subcellularLocation>
</comment>
<reference evidence="9 10" key="1">
    <citation type="submission" date="2019-01" db="EMBL/GenBank/DDBJ databases">
        <authorList>
            <person name="Chen W.-M."/>
        </authorList>
    </citation>
    <scope>NUCLEOTIDE SEQUENCE [LARGE SCALE GENOMIC DNA]</scope>
    <source>
        <strain evidence="9 10">FSY-15</strain>
    </source>
</reference>
<keyword evidence="6 8" id="KW-0472">Membrane</keyword>
<dbReference type="GO" id="GO:0005886">
    <property type="term" value="C:plasma membrane"/>
    <property type="evidence" value="ECO:0007669"/>
    <property type="project" value="UniProtKB-SubCell"/>
</dbReference>
<sequence length="418" mass="45210">MPLLITLLAIIFLVLLISYFRIHVFIAFLVVSLFAGFSLGIPVVKIVGSIQKGMGDTLSSIVYIIALGAMLGKLVAQSGAVDQISQTLIKLFGQKYLRWAFLFIGFLVGLPLFYSVGFMLLAPIAITVATRYKIPAIYIGFPLITSLSVTQGFLPPHPAPLLLVQQLHANMGKTLFLGIIISIPAILLGGMLFGKTVKNILRVPNSAFVAKELAPEEMPSKTISFLSVLLPVILIAINGDPIISMLISVVFAIYFLGIRRQVGISEITSQLTDSIKEVAMLFLIFGGAGSLKQILVEGGVSAEIAQMMSHSSLHPFILGWLMAAFIRVSVGSSTVAGITTAGFFVPVVQATGVDPNLMVLSIGSGSMMFAHVNDTGFWLFKEYFQLSIKEIIRSYSIMETIISISGLLGVLCLNYFMY</sequence>
<name>A0A437PMT4_9BACT</name>
<evidence type="ECO:0000256" key="2">
    <source>
        <dbReference type="ARBA" id="ARBA00022448"/>
    </source>
</evidence>
<feature type="transmembrane region" description="Helical" evidence="8">
    <location>
        <begin position="60"/>
        <end position="76"/>
    </location>
</feature>
<comment type="similarity">
    <text evidence="7">Belongs to the GntP permease family.</text>
</comment>
<keyword evidence="2" id="KW-0813">Transport</keyword>
<dbReference type="EMBL" id="SACY01000005">
    <property type="protein sequence ID" value="RVU23608.1"/>
    <property type="molecule type" value="Genomic_DNA"/>
</dbReference>
<dbReference type="AlphaFoldDB" id="A0A437PMT4"/>
<evidence type="ECO:0000313" key="9">
    <source>
        <dbReference type="EMBL" id="RVU23608.1"/>
    </source>
</evidence>
<feature type="transmembrane region" description="Helical" evidence="8">
    <location>
        <begin position="317"/>
        <end position="345"/>
    </location>
</feature>
<dbReference type="PANTHER" id="PTHR30354">
    <property type="entry name" value="GNT FAMILY GLUCONATE TRANSPORTER"/>
    <property type="match status" value="1"/>
</dbReference>
<dbReference type="Proteomes" id="UP000282832">
    <property type="component" value="Unassembled WGS sequence"/>
</dbReference>
<feature type="transmembrane region" description="Helical" evidence="8">
    <location>
        <begin position="26"/>
        <end position="48"/>
    </location>
</feature>
<evidence type="ECO:0000256" key="5">
    <source>
        <dbReference type="ARBA" id="ARBA00022989"/>
    </source>
</evidence>
<feature type="transmembrane region" description="Helical" evidence="8">
    <location>
        <begin position="174"/>
        <end position="193"/>
    </location>
</feature>
<feature type="transmembrane region" description="Helical" evidence="8">
    <location>
        <begin position="278"/>
        <end position="296"/>
    </location>
</feature>
<organism evidence="9 10">
    <name type="scientific">Sandaracinomonas limnophila</name>
    <dbReference type="NCBI Taxonomy" id="1862386"/>
    <lineage>
        <taxon>Bacteria</taxon>
        <taxon>Pseudomonadati</taxon>
        <taxon>Bacteroidota</taxon>
        <taxon>Cytophagia</taxon>
        <taxon>Cytophagales</taxon>
        <taxon>Flectobacillaceae</taxon>
        <taxon>Sandaracinomonas</taxon>
    </lineage>
</organism>
<dbReference type="RefSeq" id="WP_127805339.1">
    <property type="nucleotide sequence ID" value="NZ_SACY01000005.1"/>
</dbReference>
<dbReference type="Pfam" id="PF02447">
    <property type="entry name" value="GntP_permease"/>
    <property type="match status" value="1"/>
</dbReference>
<evidence type="ECO:0000256" key="1">
    <source>
        <dbReference type="ARBA" id="ARBA00004651"/>
    </source>
</evidence>
<feature type="transmembrane region" description="Helical" evidence="8">
    <location>
        <begin position="96"/>
        <end position="122"/>
    </location>
</feature>
<dbReference type="InterPro" id="IPR003474">
    <property type="entry name" value="Glcn_transporter"/>
</dbReference>
<evidence type="ECO:0000256" key="8">
    <source>
        <dbReference type="SAM" id="Phobius"/>
    </source>
</evidence>
<keyword evidence="4 8" id="KW-0812">Transmembrane</keyword>
<comment type="caution">
    <text evidence="9">The sequence shown here is derived from an EMBL/GenBank/DDBJ whole genome shotgun (WGS) entry which is preliminary data.</text>
</comment>
<dbReference type="OrthoDB" id="9787129at2"/>
<feature type="transmembrane region" description="Helical" evidence="8">
    <location>
        <begin position="357"/>
        <end position="380"/>
    </location>
</feature>
<evidence type="ECO:0000256" key="6">
    <source>
        <dbReference type="ARBA" id="ARBA00023136"/>
    </source>
</evidence>
<keyword evidence="5 8" id="KW-1133">Transmembrane helix</keyword>
<evidence type="ECO:0000256" key="7">
    <source>
        <dbReference type="ARBA" id="ARBA00049663"/>
    </source>
</evidence>
<keyword evidence="3" id="KW-1003">Cell membrane</keyword>
<evidence type="ECO:0000256" key="3">
    <source>
        <dbReference type="ARBA" id="ARBA00022475"/>
    </source>
</evidence>
<accession>A0A437PMT4</accession>
<feature type="transmembrane region" description="Helical" evidence="8">
    <location>
        <begin position="134"/>
        <end position="154"/>
    </location>
</feature>
<keyword evidence="10" id="KW-1185">Reference proteome</keyword>
<protein>
    <submittedName>
        <fullName evidence="9">Gluconate transporter</fullName>
    </submittedName>
</protein>
<gene>
    <name evidence="9" type="ORF">EOJ36_11060</name>
</gene>
<evidence type="ECO:0000256" key="4">
    <source>
        <dbReference type="ARBA" id="ARBA00022692"/>
    </source>
</evidence>
<dbReference type="GO" id="GO:0015128">
    <property type="term" value="F:gluconate transmembrane transporter activity"/>
    <property type="evidence" value="ECO:0007669"/>
    <property type="project" value="InterPro"/>
</dbReference>
<evidence type="ECO:0000313" key="10">
    <source>
        <dbReference type="Proteomes" id="UP000282832"/>
    </source>
</evidence>
<feature type="transmembrane region" description="Helical" evidence="8">
    <location>
        <begin position="392"/>
        <end position="417"/>
    </location>
</feature>
<dbReference type="PANTHER" id="PTHR30354:SF22">
    <property type="entry name" value="HIGH-AFFINITY GLUCONATE TRANSPORTER"/>
    <property type="match status" value="1"/>
</dbReference>
<proteinExistence type="inferred from homology"/>